<feature type="compositionally biased region" description="Low complexity" evidence="1">
    <location>
        <begin position="16"/>
        <end position="39"/>
    </location>
</feature>
<name>D7L5E6_ARALL</name>
<dbReference type="EMBL" id="GL348715">
    <property type="protein sequence ID" value="EFH60501.1"/>
    <property type="molecule type" value="Genomic_DNA"/>
</dbReference>
<protein>
    <submittedName>
        <fullName evidence="2">Predicted protein</fullName>
    </submittedName>
</protein>
<dbReference type="HOGENOM" id="CLU_1878240_0_0_1"/>
<reference evidence="3" key="1">
    <citation type="journal article" date="2011" name="Nat. Genet.">
        <title>The Arabidopsis lyrata genome sequence and the basis of rapid genome size change.</title>
        <authorList>
            <person name="Hu T.T."/>
            <person name="Pattyn P."/>
            <person name="Bakker E.G."/>
            <person name="Cao J."/>
            <person name="Cheng J.-F."/>
            <person name="Clark R.M."/>
            <person name="Fahlgren N."/>
            <person name="Fawcett J.A."/>
            <person name="Grimwood J."/>
            <person name="Gundlach H."/>
            <person name="Haberer G."/>
            <person name="Hollister J.D."/>
            <person name="Ossowski S."/>
            <person name="Ottilar R.P."/>
            <person name="Salamov A.A."/>
            <person name="Schneeberger K."/>
            <person name="Spannagl M."/>
            <person name="Wang X."/>
            <person name="Yang L."/>
            <person name="Nasrallah M.E."/>
            <person name="Bergelson J."/>
            <person name="Carrington J.C."/>
            <person name="Gaut B.S."/>
            <person name="Schmutz J."/>
            <person name="Mayer K.F.X."/>
            <person name="Van de Peer Y."/>
            <person name="Grigoriev I.V."/>
            <person name="Nordborg M."/>
            <person name="Weigel D."/>
            <person name="Guo Y.-L."/>
        </authorList>
    </citation>
    <scope>NUCLEOTIDE SEQUENCE [LARGE SCALE GENOMIC DNA]</scope>
    <source>
        <strain evidence="3">cv. MN47</strain>
    </source>
</reference>
<proteinExistence type="predicted"/>
<dbReference type="Proteomes" id="UP000008694">
    <property type="component" value="Unassembled WGS sequence"/>
</dbReference>
<gene>
    <name evidence="2" type="ORF">ARALYDRAFT_674849</name>
</gene>
<evidence type="ECO:0000313" key="2">
    <source>
        <dbReference type="EMBL" id="EFH60501.1"/>
    </source>
</evidence>
<feature type="region of interest" description="Disordered" evidence="1">
    <location>
        <begin position="1"/>
        <end position="75"/>
    </location>
</feature>
<accession>D7L5E6</accession>
<dbReference type="Gramene" id="Al_scaffold_0003_4046">
    <property type="protein sequence ID" value="Al_scaffold_0003_4046"/>
    <property type="gene ID" value="Al_scaffold_0003_4046"/>
</dbReference>
<keyword evidence="3" id="KW-1185">Reference proteome</keyword>
<sequence length="136" mass="15292">MEGRSHYRHYRSYVGRSTTATTSRSSPHSTSRSFPPTTSQLPRTPSLSPNSTLVHETDQSSTQAPSPPEAQAHYKMGLFEIDNEVGKVVSNCIKGYFTKPHANISQIPKKIVDTWFHMFAVIVKRSEPATQNWSTR</sequence>
<organism evidence="3">
    <name type="scientific">Arabidopsis lyrata subsp. lyrata</name>
    <name type="common">Lyre-leaved rock-cress</name>
    <dbReference type="NCBI Taxonomy" id="81972"/>
    <lineage>
        <taxon>Eukaryota</taxon>
        <taxon>Viridiplantae</taxon>
        <taxon>Streptophyta</taxon>
        <taxon>Embryophyta</taxon>
        <taxon>Tracheophyta</taxon>
        <taxon>Spermatophyta</taxon>
        <taxon>Magnoliopsida</taxon>
        <taxon>eudicotyledons</taxon>
        <taxon>Gunneridae</taxon>
        <taxon>Pentapetalae</taxon>
        <taxon>rosids</taxon>
        <taxon>malvids</taxon>
        <taxon>Brassicales</taxon>
        <taxon>Brassicaceae</taxon>
        <taxon>Camelineae</taxon>
        <taxon>Arabidopsis</taxon>
    </lineage>
</organism>
<feature type="compositionally biased region" description="Polar residues" evidence="1">
    <location>
        <begin position="40"/>
        <end position="64"/>
    </location>
</feature>
<dbReference type="AlphaFoldDB" id="D7L5E6"/>
<feature type="compositionally biased region" description="Basic residues" evidence="1">
    <location>
        <begin position="1"/>
        <end position="11"/>
    </location>
</feature>
<evidence type="ECO:0000313" key="3">
    <source>
        <dbReference type="Proteomes" id="UP000008694"/>
    </source>
</evidence>
<evidence type="ECO:0000256" key="1">
    <source>
        <dbReference type="SAM" id="MobiDB-lite"/>
    </source>
</evidence>